<feature type="transmembrane region" description="Helical" evidence="6">
    <location>
        <begin position="245"/>
        <end position="268"/>
    </location>
</feature>
<dbReference type="PANTHER" id="PTHR30250">
    <property type="entry name" value="PST FAMILY PREDICTED COLANIC ACID TRANSPORTER"/>
    <property type="match status" value="1"/>
</dbReference>
<evidence type="ECO:0008006" key="9">
    <source>
        <dbReference type="Google" id="ProtNLM"/>
    </source>
</evidence>
<feature type="transmembrane region" description="Helical" evidence="6">
    <location>
        <begin position="320"/>
        <end position="345"/>
    </location>
</feature>
<dbReference type="AlphaFoldDB" id="A0A0M3TC30"/>
<gene>
    <name evidence="7" type="ORF">AL705_05325</name>
</gene>
<dbReference type="KEGG" id="cbq:AL705_05325"/>
<evidence type="ECO:0000256" key="6">
    <source>
        <dbReference type="SAM" id="Phobius"/>
    </source>
</evidence>
<dbReference type="EMBL" id="CP012390">
    <property type="protein sequence ID" value="ALE19674.1"/>
    <property type="molecule type" value="Genomic_DNA"/>
</dbReference>
<evidence type="ECO:0000256" key="5">
    <source>
        <dbReference type="ARBA" id="ARBA00023136"/>
    </source>
</evidence>
<accession>A0A0M3TC30</accession>
<feature type="transmembrane region" description="Helical" evidence="6">
    <location>
        <begin position="220"/>
        <end position="239"/>
    </location>
</feature>
<dbReference type="GO" id="GO:0005886">
    <property type="term" value="C:plasma membrane"/>
    <property type="evidence" value="ECO:0007669"/>
    <property type="project" value="UniProtKB-SubCell"/>
</dbReference>
<organism evidence="7 8">
    <name type="scientific">Lawsonella clevelandensis</name>
    <dbReference type="NCBI Taxonomy" id="1528099"/>
    <lineage>
        <taxon>Bacteria</taxon>
        <taxon>Bacillati</taxon>
        <taxon>Actinomycetota</taxon>
        <taxon>Actinomycetes</taxon>
        <taxon>Mycobacteriales</taxon>
        <taxon>Lawsonellaceae</taxon>
        <taxon>Lawsonella</taxon>
    </lineage>
</organism>
<evidence type="ECO:0000256" key="1">
    <source>
        <dbReference type="ARBA" id="ARBA00004651"/>
    </source>
</evidence>
<feature type="transmembrane region" description="Helical" evidence="6">
    <location>
        <begin position="352"/>
        <end position="369"/>
    </location>
</feature>
<evidence type="ECO:0000256" key="4">
    <source>
        <dbReference type="ARBA" id="ARBA00022989"/>
    </source>
</evidence>
<keyword evidence="5 6" id="KW-0472">Membrane</keyword>
<evidence type="ECO:0000256" key="2">
    <source>
        <dbReference type="ARBA" id="ARBA00022475"/>
    </source>
</evidence>
<sequence>MGWVTAGSMLANILGYLLHIAATNLLGPAGYGQFAALMAVQVVAAVPALAVQTVVARERAKGAAVAGIHRLVWQTGGVVSVVALLVGLALTAYFAHWSGWVTFSALLAVPVLVGLAGEQGILQGEQRFAGLAAVVALAGVGKVVPAVLVLWRTDSVGWSFVASTAGYALVWAVARVLAGRASSPSTPGSTVSGATTMGATTPGGTISGVSLSAVWWATQVQLLIMVFTQLDVVLAQWVLTHTDAGLYAAGAIFTKIAFWLPAAVALVFYPQLADVRVRQGAMRRALGLLWGVGAVVVAGTALVARWVPLVLGERFAPVTGMLWLFALLGVLFSLLQVLLVGAIAVAGERVTLVVWPLLVAEVVVVALVVHTPVGLLVTAVGCAAIALVVVGVTEWRQAVPTR</sequence>
<feature type="transmembrane region" description="Helical" evidence="6">
    <location>
        <begin position="375"/>
        <end position="395"/>
    </location>
</feature>
<feature type="transmembrane region" description="Helical" evidence="6">
    <location>
        <begin position="97"/>
        <end position="116"/>
    </location>
</feature>
<keyword evidence="3 6" id="KW-0812">Transmembrane</keyword>
<keyword evidence="4 6" id="KW-1133">Transmembrane helix</keyword>
<feature type="transmembrane region" description="Helical" evidence="6">
    <location>
        <begin position="157"/>
        <end position="178"/>
    </location>
</feature>
<comment type="subcellular location">
    <subcellularLocation>
        <location evidence="1">Cell membrane</location>
        <topology evidence="1">Multi-pass membrane protein</topology>
    </subcellularLocation>
</comment>
<evidence type="ECO:0000313" key="7">
    <source>
        <dbReference type="EMBL" id="ALE19674.1"/>
    </source>
</evidence>
<name>A0A0M3TC30_9ACTN</name>
<feature type="transmembrane region" description="Helical" evidence="6">
    <location>
        <begin position="71"/>
        <end position="91"/>
    </location>
</feature>
<feature type="transmembrane region" description="Helical" evidence="6">
    <location>
        <begin position="31"/>
        <end position="51"/>
    </location>
</feature>
<feature type="transmembrane region" description="Helical" evidence="6">
    <location>
        <begin position="128"/>
        <end position="151"/>
    </location>
</feature>
<feature type="transmembrane region" description="Helical" evidence="6">
    <location>
        <begin position="288"/>
        <end position="308"/>
    </location>
</feature>
<dbReference type="Proteomes" id="UP000068137">
    <property type="component" value="Chromosome"/>
</dbReference>
<evidence type="ECO:0000313" key="8">
    <source>
        <dbReference type="Proteomes" id="UP000068137"/>
    </source>
</evidence>
<protein>
    <recommendedName>
        <fullName evidence="9">Polysaccharide biosynthesis protein</fullName>
    </recommendedName>
</protein>
<keyword evidence="2" id="KW-1003">Cell membrane</keyword>
<dbReference type="STRING" id="1528099.AL705_05325"/>
<dbReference type="InterPro" id="IPR050833">
    <property type="entry name" value="Poly_Biosynth_Transport"/>
</dbReference>
<evidence type="ECO:0000256" key="3">
    <source>
        <dbReference type="ARBA" id="ARBA00022692"/>
    </source>
</evidence>
<proteinExistence type="predicted"/>
<dbReference type="PANTHER" id="PTHR30250:SF11">
    <property type="entry name" value="O-ANTIGEN TRANSPORTER-RELATED"/>
    <property type="match status" value="1"/>
</dbReference>
<reference evidence="7 8" key="1">
    <citation type="journal article" date="2015" name="Genome Announc.">
        <title>Complete Genome Sequences for Two Strains of a Novel Fastidious, Partially Acid-Fast, Gram-Positive Corynebacterineae Bacterium, Derived from Human Clinical Samples.</title>
        <authorList>
            <person name="Nicholson A.C."/>
            <person name="Bell M."/>
            <person name="Humrighouse B.W."/>
            <person name="McQuiston J.R."/>
        </authorList>
    </citation>
    <scope>NUCLEOTIDE SEQUENCE [LARGE SCALE GENOMIC DNA]</scope>
    <source>
        <strain evidence="7 8">X1698</strain>
    </source>
</reference>